<name>A0A139XYD4_TOXGO</name>
<reference evidence="1 2" key="1">
    <citation type="journal article" date="2016" name="Nat. Commun.">
        <title>Local admixture of amplified and diversified secreted pathogenesis determinants shapes mosaic Toxoplasma gondii genomes.</title>
        <authorList>
            <person name="Lorenzi H."/>
            <person name="Khan A."/>
            <person name="Behnke M.S."/>
            <person name="Namasivayam S."/>
            <person name="Swapna L.S."/>
            <person name="Hadjithomas M."/>
            <person name="Karamycheva S."/>
            <person name="Pinney D."/>
            <person name="Brunk B.P."/>
            <person name="Ajioka J.W."/>
            <person name="Ajzenberg D."/>
            <person name="Boothroyd J.C."/>
            <person name="Boyle J.P."/>
            <person name="Darde M.L."/>
            <person name="Diaz-Miranda M.A."/>
            <person name="Dubey J.P."/>
            <person name="Fritz H.M."/>
            <person name="Gennari S.M."/>
            <person name="Gregory B.D."/>
            <person name="Kim K."/>
            <person name="Saeij J.P."/>
            <person name="Su C."/>
            <person name="White M.W."/>
            <person name="Zhu X.Q."/>
            <person name="Howe D.K."/>
            <person name="Rosenthal B.M."/>
            <person name="Grigg M.E."/>
            <person name="Parkinson J."/>
            <person name="Liu L."/>
            <person name="Kissinger J.C."/>
            <person name="Roos D.S."/>
            <person name="Sibley L.D."/>
        </authorList>
    </citation>
    <scope>NUCLEOTIDE SEQUENCE [LARGE SCALE GENOMIC DNA]</scope>
    <source>
        <strain evidence="1 2">ARI</strain>
    </source>
</reference>
<dbReference type="AlphaFoldDB" id="A0A139XYD4"/>
<organism evidence="1 2">
    <name type="scientific">Toxoplasma gondii ARI</name>
    <dbReference type="NCBI Taxonomy" id="1074872"/>
    <lineage>
        <taxon>Eukaryota</taxon>
        <taxon>Sar</taxon>
        <taxon>Alveolata</taxon>
        <taxon>Apicomplexa</taxon>
        <taxon>Conoidasida</taxon>
        <taxon>Coccidia</taxon>
        <taxon>Eucoccidiorida</taxon>
        <taxon>Eimeriorina</taxon>
        <taxon>Sarcocystidae</taxon>
        <taxon>Toxoplasma</taxon>
    </lineage>
</organism>
<gene>
    <name evidence="1" type="ORF">TGARI_358820</name>
</gene>
<evidence type="ECO:0000313" key="1">
    <source>
        <dbReference type="EMBL" id="KYF43808.1"/>
    </source>
</evidence>
<dbReference type="Proteomes" id="UP000074247">
    <property type="component" value="Unassembled WGS sequence"/>
</dbReference>
<accession>A0A139XYD4</accession>
<evidence type="ECO:0000313" key="2">
    <source>
        <dbReference type="Proteomes" id="UP000074247"/>
    </source>
</evidence>
<dbReference type="VEuPathDB" id="ToxoDB:TGARI_358820"/>
<dbReference type="EMBL" id="AGQS02004579">
    <property type="protein sequence ID" value="KYF43808.1"/>
    <property type="molecule type" value="Genomic_DNA"/>
</dbReference>
<sequence length="173" mass="19599">MCDATRCRTAFTESPGKAVCRFLDMSETKRLPRFLSSQGRRRLRSRRLLSVYPETTSTRNCPRSFIATQISGPESENLLFAAVLYNNRSPHPASTSRTRCWKTLPMHRDAYEGDINAGVIIPVVISSTKVTQGNSSPSRVLHKSNSLSRIYTISLRNYTRSNSFFTNLCKQPF</sequence>
<protein>
    <submittedName>
        <fullName evidence="1">Uncharacterized protein</fullName>
    </submittedName>
</protein>
<comment type="caution">
    <text evidence="1">The sequence shown here is derived from an EMBL/GenBank/DDBJ whole genome shotgun (WGS) entry which is preliminary data.</text>
</comment>
<proteinExistence type="predicted"/>